<name>A0ABS3HNR9_9ENTE</name>
<evidence type="ECO:0000259" key="2">
    <source>
        <dbReference type="Pfam" id="PF08240"/>
    </source>
</evidence>
<dbReference type="RefSeq" id="WP_207110261.1">
    <property type="nucleotide sequence ID" value="NZ_JAFLVR010000064.1"/>
</dbReference>
<reference evidence="3 4" key="1">
    <citation type="submission" date="2021-03" db="EMBL/GenBank/DDBJ databases">
        <title>Enterococcal diversity collection.</title>
        <authorList>
            <person name="Gilmore M.S."/>
            <person name="Schwartzman J."/>
            <person name="Van Tyne D."/>
            <person name="Martin M."/>
            <person name="Earl A.M."/>
            <person name="Manson A.L."/>
            <person name="Straub T."/>
            <person name="Salamzade R."/>
            <person name="Saavedra J."/>
            <person name="Lebreton F."/>
            <person name="Prichula J."/>
            <person name="Schaufler K."/>
            <person name="Gaca A."/>
            <person name="Sgardioli B."/>
            <person name="Wagenaar J."/>
            <person name="Strong T."/>
        </authorList>
    </citation>
    <scope>NUCLEOTIDE SEQUENCE [LARGE SCALE GENOMIC DNA]</scope>
    <source>
        <strain evidence="3 4">MJM16</strain>
    </source>
</reference>
<evidence type="ECO:0000313" key="4">
    <source>
        <dbReference type="Proteomes" id="UP000664495"/>
    </source>
</evidence>
<comment type="caution">
    <text evidence="3">The sequence shown here is derived from an EMBL/GenBank/DDBJ whole genome shotgun (WGS) entry which is preliminary data.</text>
</comment>
<dbReference type="Pfam" id="PF08240">
    <property type="entry name" value="ADH_N"/>
    <property type="match status" value="1"/>
</dbReference>
<keyword evidence="1" id="KW-0521">NADP</keyword>
<dbReference type="EMBL" id="JAFLVR010000064">
    <property type="protein sequence ID" value="MBO0454530.1"/>
    <property type="molecule type" value="Genomic_DNA"/>
</dbReference>
<evidence type="ECO:0000256" key="1">
    <source>
        <dbReference type="ARBA" id="ARBA00022857"/>
    </source>
</evidence>
<feature type="domain" description="Alcohol dehydrogenase-like N-terminal" evidence="2">
    <location>
        <begin position="27"/>
        <end position="120"/>
    </location>
</feature>
<sequence>MKAVIREKYGNQQVLKIGELPIPIPSDNQVLVKVHASTVNAYDDHLLKGEPFPVRAMNGLTAPKNHRLGCDMAGVVEAIGDKVTKFKKGDEVFTCLADGNGDDAYSEYVCVSEDLLVIKPRGVLFEEAATIP</sequence>
<dbReference type="InterPro" id="IPR011032">
    <property type="entry name" value="GroES-like_sf"/>
</dbReference>
<evidence type="ECO:0000313" key="3">
    <source>
        <dbReference type="EMBL" id="MBO0454530.1"/>
    </source>
</evidence>
<organism evidence="3 4">
    <name type="scientific">Candidatus Enterococcus murrayae</name>
    <dbReference type="NCBI Taxonomy" id="2815321"/>
    <lineage>
        <taxon>Bacteria</taxon>
        <taxon>Bacillati</taxon>
        <taxon>Bacillota</taxon>
        <taxon>Bacilli</taxon>
        <taxon>Lactobacillales</taxon>
        <taxon>Enterococcaceae</taxon>
        <taxon>Enterococcus</taxon>
    </lineage>
</organism>
<protein>
    <submittedName>
        <fullName evidence="3">Alcohol dehydrogenase catalytic domain-containing protein</fullName>
    </submittedName>
</protein>
<gene>
    <name evidence="3" type="ORF">JZO85_19910</name>
</gene>
<dbReference type="InterPro" id="IPR013154">
    <property type="entry name" value="ADH-like_N"/>
</dbReference>
<dbReference type="Gene3D" id="3.90.180.10">
    <property type="entry name" value="Medium-chain alcohol dehydrogenases, catalytic domain"/>
    <property type="match status" value="1"/>
</dbReference>
<keyword evidence="4" id="KW-1185">Reference proteome</keyword>
<dbReference type="SUPFAM" id="SSF50129">
    <property type="entry name" value="GroES-like"/>
    <property type="match status" value="1"/>
</dbReference>
<proteinExistence type="predicted"/>
<dbReference type="PANTHER" id="PTHR44154:SF1">
    <property type="entry name" value="QUINONE OXIDOREDUCTASE"/>
    <property type="match status" value="1"/>
</dbReference>
<feature type="non-terminal residue" evidence="3">
    <location>
        <position position="132"/>
    </location>
</feature>
<dbReference type="PANTHER" id="PTHR44154">
    <property type="entry name" value="QUINONE OXIDOREDUCTASE"/>
    <property type="match status" value="1"/>
</dbReference>
<accession>A0ABS3HNR9</accession>
<dbReference type="Proteomes" id="UP000664495">
    <property type="component" value="Unassembled WGS sequence"/>
</dbReference>
<dbReference type="InterPro" id="IPR051603">
    <property type="entry name" value="Zinc-ADH_QOR/CCCR"/>
</dbReference>